<accession>A0A6I8MDN5</accession>
<protein>
    <recommendedName>
        <fullName evidence="3">SAF domain-containing protein</fullName>
    </recommendedName>
</protein>
<dbReference type="Proteomes" id="UP000423525">
    <property type="component" value="Chromosome"/>
</dbReference>
<dbReference type="EMBL" id="LR738855">
    <property type="protein sequence ID" value="VZH84823.1"/>
    <property type="molecule type" value="Genomic_DNA"/>
</dbReference>
<evidence type="ECO:0000313" key="1">
    <source>
        <dbReference type="EMBL" id="VZH84823.1"/>
    </source>
</evidence>
<proteinExistence type="predicted"/>
<name>A0A6I8MDN5_9CORY</name>
<dbReference type="AlphaFoldDB" id="A0A6I8MDN5"/>
<evidence type="ECO:0008006" key="3">
    <source>
        <dbReference type="Google" id="ProtNLM"/>
    </source>
</evidence>
<evidence type="ECO:0000313" key="2">
    <source>
        <dbReference type="Proteomes" id="UP000423525"/>
    </source>
</evidence>
<organism evidence="1 2">
    <name type="scientific">Corynebacterium rouxii</name>
    <dbReference type="NCBI Taxonomy" id="2719119"/>
    <lineage>
        <taxon>Bacteria</taxon>
        <taxon>Bacillati</taxon>
        <taxon>Actinomycetota</taxon>
        <taxon>Actinomycetes</taxon>
        <taxon>Mycobacteriales</taxon>
        <taxon>Corynebacteriaceae</taxon>
        <taxon>Corynebacterium</taxon>
    </lineage>
</organism>
<reference evidence="1 2" key="1">
    <citation type="submission" date="2019-11" db="EMBL/GenBank/DDBJ databases">
        <authorList>
            <person name="Brisse S."/>
        </authorList>
    </citation>
    <scope>NUCLEOTIDE SEQUENCE [LARGE SCALE GENOMIC DNA]</scope>
    <source>
        <strain evidence="1">FRC0190</strain>
    </source>
</reference>
<dbReference type="KEGG" id="crf:FRC0190_00821"/>
<sequence length="245" mass="26760">MTSIRSILRTPGRRRETFLRRSLALSLIILAVALAVFPRTESTTEVLRYATTIQAGTAVNRTHFTTAHVPEHLVPENALHPDDLLSSDPNERITISAHTAGSIATAVDFLDSSHTLSSVGNQLPFAGNQPINIVPIRLAEQSVSRVLHPGDVVDVIAANDAHDPHVVAAGGVIVFIPVSEKNTSSYGSDAVLSHFQLIKHESLPPNLSLFRSQLLSLEHECAYQRRSRLNGLLKKEYLNSFALEL</sequence>
<gene>
    <name evidence="1" type="ORF">FRC0190_00821</name>
</gene>